<protein>
    <recommendedName>
        <fullName evidence="4">DUF485 domain-containing protein</fullName>
    </recommendedName>
</protein>
<dbReference type="EMBL" id="JBHSQH010000001">
    <property type="protein sequence ID" value="MFC5971544.1"/>
    <property type="molecule type" value="Genomic_DNA"/>
</dbReference>
<keyword evidence="1" id="KW-0472">Membrane</keyword>
<sequence length="90" mass="9661">MSWTRYDWLSRGLLLLGLWFIASGSAGLLVPEHVLGAGGSLPVGLILSGVTTVVGIGAVLAGLYLFSQYVEEESDLALSARQVAERWDQR</sequence>
<evidence type="ECO:0000313" key="2">
    <source>
        <dbReference type="EMBL" id="MFC5971544.1"/>
    </source>
</evidence>
<feature type="transmembrane region" description="Helical" evidence="1">
    <location>
        <begin position="43"/>
        <end position="66"/>
    </location>
</feature>
<accession>A0ABD5RML8</accession>
<evidence type="ECO:0000256" key="1">
    <source>
        <dbReference type="SAM" id="Phobius"/>
    </source>
</evidence>
<dbReference type="RefSeq" id="WP_247414438.1">
    <property type="nucleotide sequence ID" value="NZ_JALLGW010000001.1"/>
</dbReference>
<gene>
    <name evidence="2" type="ORF">ACFPYI_09395</name>
</gene>
<keyword evidence="1" id="KW-0812">Transmembrane</keyword>
<dbReference type="Proteomes" id="UP001596099">
    <property type="component" value="Unassembled WGS sequence"/>
</dbReference>
<keyword evidence="1" id="KW-1133">Transmembrane helix</keyword>
<dbReference type="AlphaFoldDB" id="A0ABD5RML8"/>
<keyword evidence="3" id="KW-1185">Reference proteome</keyword>
<proteinExistence type="predicted"/>
<organism evidence="2 3">
    <name type="scientific">Halomarina salina</name>
    <dbReference type="NCBI Taxonomy" id="1872699"/>
    <lineage>
        <taxon>Archaea</taxon>
        <taxon>Methanobacteriati</taxon>
        <taxon>Methanobacteriota</taxon>
        <taxon>Stenosarchaea group</taxon>
        <taxon>Halobacteria</taxon>
        <taxon>Halobacteriales</taxon>
        <taxon>Natronomonadaceae</taxon>
        <taxon>Halomarina</taxon>
    </lineage>
</organism>
<name>A0ABD5RML8_9EURY</name>
<comment type="caution">
    <text evidence="2">The sequence shown here is derived from an EMBL/GenBank/DDBJ whole genome shotgun (WGS) entry which is preliminary data.</text>
</comment>
<evidence type="ECO:0008006" key="4">
    <source>
        <dbReference type="Google" id="ProtNLM"/>
    </source>
</evidence>
<reference evidence="2 3" key="1">
    <citation type="journal article" date="2019" name="Int. J. Syst. Evol. Microbiol.">
        <title>The Global Catalogue of Microorganisms (GCM) 10K type strain sequencing project: providing services to taxonomists for standard genome sequencing and annotation.</title>
        <authorList>
            <consortium name="The Broad Institute Genomics Platform"/>
            <consortium name="The Broad Institute Genome Sequencing Center for Infectious Disease"/>
            <person name="Wu L."/>
            <person name="Ma J."/>
        </authorList>
    </citation>
    <scope>NUCLEOTIDE SEQUENCE [LARGE SCALE GENOMIC DNA]</scope>
    <source>
        <strain evidence="2 3">CGMCC 1.12543</strain>
    </source>
</reference>
<evidence type="ECO:0000313" key="3">
    <source>
        <dbReference type="Proteomes" id="UP001596099"/>
    </source>
</evidence>